<proteinExistence type="predicted"/>
<sequence>MGNCLQTRVFAEPCQKLVKVVKMDGKLLEYAPPLLARDVLMEGNNHDCLLVHSSDVHHALLLDQKLEGGQIYGLIPSSNDNHLGSESQSKTCNKESIEVEEKDGFRVKMVLSKQELKALLSEKGARDKLVAELLVKRRIQGEREVCAASGRWRPCLERILEVN</sequence>
<dbReference type="Pfam" id="PF14009">
    <property type="entry name" value="PADRE"/>
    <property type="match status" value="1"/>
</dbReference>
<protein>
    <submittedName>
        <fullName evidence="1">TSA: Wollemia nobilis Ref_Wollemi_Transcript_15479_650 transcribed RNA sequence</fullName>
    </submittedName>
</protein>
<name>A0A0C9RS79_9CONI</name>
<dbReference type="EMBL" id="GCHU01015393">
    <property type="protein sequence ID" value="JAG86429.1"/>
    <property type="molecule type" value="Transcribed_RNA"/>
</dbReference>
<accession>A0A0C9RS79</accession>
<dbReference type="PANTHER" id="PTHR33148:SF46">
    <property type="entry name" value="EMB|CAB85509.1"/>
    <property type="match status" value="1"/>
</dbReference>
<dbReference type="AlphaFoldDB" id="A0A0C9RS79"/>
<reference evidence="1" key="1">
    <citation type="submission" date="2015-02" db="EMBL/GenBank/DDBJ databases">
        <title>A transcriptome of Wollemia nobilis - a relic of Gondwana.</title>
        <authorList>
            <person name="Chia J.Y."/>
            <person name="Leong Y.S."/>
            <person name="Abdul Karim S."/>
            <person name="Wan Azmi N."/>
            <person name="Hercus R."/>
            <person name="Croft L."/>
        </authorList>
    </citation>
    <scope>NUCLEOTIDE SEQUENCE</scope>
    <source>
        <strain evidence="1">MaeBrown</strain>
        <tissue evidence="1">Leaf</tissue>
    </source>
</reference>
<organism evidence="1">
    <name type="scientific">Wollemia nobilis</name>
    <dbReference type="NCBI Taxonomy" id="56998"/>
    <lineage>
        <taxon>Eukaryota</taxon>
        <taxon>Viridiplantae</taxon>
        <taxon>Streptophyta</taxon>
        <taxon>Embryophyta</taxon>
        <taxon>Tracheophyta</taxon>
        <taxon>Spermatophyta</taxon>
        <taxon>Pinopsida</taxon>
        <taxon>Pinidae</taxon>
        <taxon>Conifers II</taxon>
        <taxon>Araucariales</taxon>
        <taxon>Araucariaceae</taxon>
        <taxon>Wollemia</taxon>
    </lineage>
</organism>
<dbReference type="PANTHER" id="PTHR33148">
    <property type="entry name" value="PLASTID MOVEMENT IMPAIRED PROTEIN-RELATED"/>
    <property type="match status" value="1"/>
</dbReference>
<evidence type="ECO:0000313" key="1">
    <source>
        <dbReference type="EMBL" id="JAG86429.1"/>
    </source>
</evidence>
<dbReference type="InterPro" id="IPR025322">
    <property type="entry name" value="PADRE_dom"/>
</dbReference>